<organism evidence="13 14">
    <name type="scientific">Triplophysa tibetana</name>
    <dbReference type="NCBI Taxonomy" id="1572043"/>
    <lineage>
        <taxon>Eukaryota</taxon>
        <taxon>Metazoa</taxon>
        <taxon>Chordata</taxon>
        <taxon>Craniata</taxon>
        <taxon>Vertebrata</taxon>
        <taxon>Euteleostomi</taxon>
        <taxon>Actinopterygii</taxon>
        <taxon>Neopterygii</taxon>
        <taxon>Teleostei</taxon>
        <taxon>Ostariophysi</taxon>
        <taxon>Cypriniformes</taxon>
        <taxon>Nemacheilidae</taxon>
        <taxon>Triplophysa</taxon>
    </lineage>
</organism>
<keyword evidence="4 7" id="KW-1133">Transmembrane helix</keyword>
<feature type="domain" description="Transmembrane protein TMEM132 fifth" evidence="11">
    <location>
        <begin position="520"/>
        <end position="635"/>
    </location>
</feature>
<keyword evidence="5 7" id="KW-0472">Membrane</keyword>
<evidence type="ECO:0000313" key="14">
    <source>
        <dbReference type="Proteomes" id="UP000324632"/>
    </source>
</evidence>
<dbReference type="Proteomes" id="UP000324632">
    <property type="component" value="Chromosome 4"/>
</dbReference>
<dbReference type="InterPro" id="IPR055421">
    <property type="entry name" value="TMEM132_3rd"/>
</dbReference>
<feature type="region of interest" description="Disordered" evidence="6">
    <location>
        <begin position="908"/>
        <end position="935"/>
    </location>
</feature>
<feature type="domain" description="Transmembrane protein TMEM132 sixth" evidence="12">
    <location>
        <begin position="639"/>
        <end position="743"/>
    </location>
</feature>
<evidence type="ECO:0000259" key="10">
    <source>
        <dbReference type="Pfam" id="PF23481"/>
    </source>
</evidence>
<proteinExistence type="inferred from homology"/>
<evidence type="ECO:0000259" key="9">
    <source>
        <dbReference type="Pfam" id="PF23039"/>
    </source>
</evidence>
<sequence>MASSPVLPVRVTVPSPWKSLPLSQGDLGLLFTNSSPFSSAQSLLLIPPSGTASKPLLHASFGSYTITQMMMSEPIPPLSPSLSASLLSKTVVKERKGDEGNSYEVRVLFHMRGDPNQGTCVTLHAFKQTEEKKASCITQPPFGLCVVTLTLPDDWFETNQNIQPNIHQTFQQRHSSKHRSRNRGRWHQYMPSGLRAKSEIPTNKIHLYYSSSFSIVSNLKAGPPVCVEEVLHQSERQMYYIGPVGLEEESTETNKVKQSSACLDGQVEEKLWLDSNVLILYSKGPVRAGRPIRVSVNLKDNLDGESLIVRLKVKKGLLSLVVHPVTNSDLWTVSVEKSTGSKHDVISIISHRTGTPKTGSSAVDQLACLSLEGLHRSFGVAMTATASWWVEYSGRRTAASPHEAATTFFSFIDRDVVGIAPITESNTIINTAILTSQPVSLPVIVLAVGQDGKVFDVTSAVKCHSASEDIVKVSHDCSVLFVDGSESGMGSICVEVEFSLGIFSSSLCMAVWAPVVPLRVSLSDSLLSPIEGWSYYTESGCTPIYQRSTVQILARFSAQSGAQGGQPTYLLGSPDWFVDVTELIRDWLRIENPQIVALDKQKYLVGLKPGITSVISSQWDGVLGSVDLTVTSEPVSPGDLSVQLVGGLGLSVNLSPSHPHIVTATVIAHNSLYNPGQEASISVWIQFSDDTAILVSAFAGIPHSLRLSSLADSVVTVTPAPFQRILAQGDGGGPLVKAELLVTTCEQISNHIELETIQEGCKTRRLSKGSGWIRVNLNMDAWSIEREESNFEMLDVTDMLVDSNKNLYEDFEDDQFAANFTRDYDGGDENYMFKENDLEQAVLIPNHEDSAVYFSPGVEKERKDMKTVDRQVEIGIGALLSLLCLSCLLFLINCLPCALKEHLNRGTQERNVNDSVEDEETGEEQEEGDKEKTVQ</sequence>
<feature type="transmembrane region" description="Helical" evidence="7">
    <location>
        <begin position="874"/>
        <end position="895"/>
    </location>
</feature>
<dbReference type="InterPro" id="IPR055424">
    <property type="entry name" value="Ig_TMEM132_6th"/>
</dbReference>
<dbReference type="Pfam" id="PF23487">
    <property type="entry name" value="Ig_TMEM132_6th"/>
    <property type="match status" value="1"/>
</dbReference>
<evidence type="ECO:0000313" key="13">
    <source>
        <dbReference type="EMBL" id="KAA0722133.1"/>
    </source>
</evidence>
<dbReference type="AlphaFoldDB" id="A0A5A9PK10"/>
<evidence type="ECO:0000259" key="8">
    <source>
        <dbReference type="Pfam" id="PF16070"/>
    </source>
</evidence>
<gene>
    <name evidence="13" type="ORF">E1301_Tti009119</name>
</gene>
<accession>A0A5A9PK10</accession>
<dbReference type="InterPro" id="IPR055422">
    <property type="entry name" value="Ig_TMEM132_2nd"/>
</dbReference>
<comment type="subcellular location">
    <subcellularLocation>
        <location evidence="1">Membrane</location>
        <topology evidence="1">Single-pass type I membrane protein</topology>
    </subcellularLocation>
</comment>
<evidence type="ECO:0000256" key="1">
    <source>
        <dbReference type="ARBA" id="ARBA00004479"/>
    </source>
</evidence>
<dbReference type="PANTHER" id="PTHR13388:SF29">
    <property type="entry name" value="TRANSMEMBRANE PROTEIN 132C ISOFORM X1"/>
    <property type="match status" value="1"/>
</dbReference>
<feature type="compositionally biased region" description="Acidic residues" evidence="6">
    <location>
        <begin position="915"/>
        <end position="928"/>
    </location>
</feature>
<evidence type="ECO:0000256" key="2">
    <source>
        <dbReference type="ARBA" id="ARBA00006166"/>
    </source>
</evidence>
<protein>
    <submittedName>
        <fullName evidence="13">Transmembrane protein 132B</fullName>
    </submittedName>
</protein>
<dbReference type="InterPro" id="IPR055423">
    <property type="entry name" value="Ig_TMEM132_5th"/>
</dbReference>
<evidence type="ECO:0000259" key="12">
    <source>
        <dbReference type="Pfam" id="PF23487"/>
    </source>
</evidence>
<feature type="domain" description="Transmembrane protein family 132 fourth" evidence="8">
    <location>
        <begin position="418"/>
        <end position="514"/>
    </location>
</feature>
<comment type="caution">
    <text evidence="13">The sequence shown here is derived from an EMBL/GenBank/DDBJ whole genome shotgun (WGS) entry which is preliminary data.</text>
</comment>
<dbReference type="PANTHER" id="PTHR13388">
    <property type="entry name" value="DETONATOR, ISOFORM E"/>
    <property type="match status" value="1"/>
</dbReference>
<evidence type="ECO:0000256" key="5">
    <source>
        <dbReference type="ARBA" id="ARBA00023136"/>
    </source>
</evidence>
<evidence type="ECO:0000259" key="11">
    <source>
        <dbReference type="Pfam" id="PF23486"/>
    </source>
</evidence>
<evidence type="ECO:0000256" key="6">
    <source>
        <dbReference type="SAM" id="MobiDB-lite"/>
    </source>
</evidence>
<dbReference type="InterPro" id="IPR031437">
    <property type="entry name" value="Ig_TMEM132_4th"/>
</dbReference>
<comment type="similarity">
    <text evidence="2">Belongs to the TMEM132 family.</text>
</comment>
<evidence type="ECO:0000256" key="4">
    <source>
        <dbReference type="ARBA" id="ARBA00022989"/>
    </source>
</evidence>
<evidence type="ECO:0000256" key="7">
    <source>
        <dbReference type="SAM" id="Phobius"/>
    </source>
</evidence>
<keyword evidence="3 7" id="KW-0812">Transmembrane</keyword>
<reference evidence="13 14" key="1">
    <citation type="journal article" date="2019" name="Mol. Ecol. Resour.">
        <title>Chromosome-level genome assembly of Triplophysa tibetana, a fish adapted to the harsh high-altitude environment of the Tibetan Plateau.</title>
        <authorList>
            <person name="Yang X."/>
            <person name="Liu H."/>
            <person name="Ma Z."/>
            <person name="Zou Y."/>
            <person name="Zou M."/>
            <person name="Mao Y."/>
            <person name="Li X."/>
            <person name="Wang H."/>
            <person name="Chen T."/>
            <person name="Wang W."/>
            <person name="Yang R."/>
        </authorList>
    </citation>
    <scope>NUCLEOTIDE SEQUENCE [LARGE SCALE GENOMIC DNA]</scope>
    <source>
        <strain evidence="13">TTIB1903HZAU</strain>
        <tissue evidence="13">Muscle</tissue>
    </source>
</reference>
<dbReference type="EMBL" id="SOYY01000004">
    <property type="protein sequence ID" value="KAA0722133.1"/>
    <property type="molecule type" value="Genomic_DNA"/>
</dbReference>
<dbReference type="Pfam" id="PF23481">
    <property type="entry name" value="Ig_TMEM132_2nd"/>
    <property type="match status" value="1"/>
</dbReference>
<keyword evidence="14" id="KW-1185">Reference proteome</keyword>
<evidence type="ECO:0000256" key="3">
    <source>
        <dbReference type="ARBA" id="ARBA00022692"/>
    </source>
</evidence>
<dbReference type="Pfam" id="PF23039">
    <property type="entry name" value="TMEM132_3rd"/>
    <property type="match status" value="1"/>
</dbReference>
<dbReference type="GO" id="GO:0016020">
    <property type="term" value="C:membrane"/>
    <property type="evidence" value="ECO:0007669"/>
    <property type="project" value="UniProtKB-SubCell"/>
</dbReference>
<dbReference type="InterPro" id="IPR026307">
    <property type="entry name" value="TMEM132"/>
</dbReference>
<feature type="domain" description="Transmembrane protein TMEM132 cohesin-like" evidence="9">
    <location>
        <begin position="269"/>
        <end position="399"/>
    </location>
</feature>
<name>A0A5A9PK10_9TELE</name>
<dbReference type="Pfam" id="PF16070">
    <property type="entry name" value="Ig_TMEM132_4th"/>
    <property type="match status" value="1"/>
</dbReference>
<feature type="domain" description="Transmembrane protein TMEM132 second Ig-like" evidence="10">
    <location>
        <begin position="104"/>
        <end position="168"/>
    </location>
</feature>
<dbReference type="Pfam" id="PF23486">
    <property type="entry name" value="Ig_TMEM132_5th"/>
    <property type="match status" value="1"/>
</dbReference>